<evidence type="ECO:0000313" key="1">
    <source>
        <dbReference type="EMBL" id="GHB29271.1"/>
    </source>
</evidence>
<proteinExistence type="predicted"/>
<protein>
    <submittedName>
        <fullName evidence="1">Uncharacterized protein</fullName>
    </submittedName>
</protein>
<dbReference type="RefSeq" id="WP_189716408.1">
    <property type="nucleotide sequence ID" value="NZ_BMVO01000034.1"/>
</dbReference>
<organism evidence="1 2">
    <name type="scientific">Streptomyces chryseus</name>
    <dbReference type="NCBI Taxonomy" id="68186"/>
    <lineage>
        <taxon>Bacteria</taxon>
        <taxon>Bacillati</taxon>
        <taxon>Actinomycetota</taxon>
        <taxon>Actinomycetes</taxon>
        <taxon>Kitasatosporales</taxon>
        <taxon>Streptomycetaceae</taxon>
        <taxon>Streptomyces</taxon>
    </lineage>
</organism>
<comment type="caution">
    <text evidence="1">The sequence shown here is derived from an EMBL/GenBank/DDBJ whole genome shotgun (WGS) entry which is preliminary data.</text>
</comment>
<keyword evidence="2" id="KW-1185">Reference proteome</keyword>
<dbReference type="Proteomes" id="UP000599437">
    <property type="component" value="Unassembled WGS sequence"/>
</dbReference>
<dbReference type="EMBL" id="BMVO01000034">
    <property type="protein sequence ID" value="GHB29271.1"/>
    <property type="molecule type" value="Genomic_DNA"/>
</dbReference>
<name>A0ABQ3EDT9_9ACTN</name>
<reference evidence="2" key="1">
    <citation type="journal article" date="2019" name="Int. J. Syst. Evol. Microbiol.">
        <title>The Global Catalogue of Microorganisms (GCM) 10K type strain sequencing project: providing services to taxonomists for standard genome sequencing and annotation.</title>
        <authorList>
            <consortium name="The Broad Institute Genomics Platform"/>
            <consortium name="The Broad Institute Genome Sequencing Center for Infectious Disease"/>
            <person name="Wu L."/>
            <person name="Ma J."/>
        </authorList>
    </citation>
    <scope>NUCLEOTIDE SEQUENCE [LARGE SCALE GENOMIC DNA]</scope>
    <source>
        <strain evidence="2">JCM 4737</strain>
    </source>
</reference>
<evidence type="ECO:0000313" key="2">
    <source>
        <dbReference type="Proteomes" id="UP000599437"/>
    </source>
</evidence>
<accession>A0ABQ3EDT9</accession>
<gene>
    <name evidence="1" type="ORF">GCM10010346_60940</name>
</gene>
<sequence>MERLTRKTGRSTVFHTAFYQESESKVRPLYRLLVKSFAAEVLGTGACCFQSAPTFRIHFPVNVAVGDFRTDG</sequence>